<feature type="compositionally biased region" description="Polar residues" evidence="1">
    <location>
        <begin position="27"/>
        <end position="36"/>
    </location>
</feature>
<dbReference type="KEGG" id="pfy:PFICI_11714"/>
<gene>
    <name evidence="3" type="ORF">PFICI_11714</name>
</gene>
<dbReference type="AlphaFoldDB" id="W3WT65"/>
<evidence type="ECO:0000259" key="2">
    <source>
        <dbReference type="Pfam" id="PF06985"/>
    </source>
</evidence>
<dbReference type="EMBL" id="KI912117">
    <property type="protein sequence ID" value="ETS76327.1"/>
    <property type="molecule type" value="Genomic_DNA"/>
</dbReference>
<feature type="region of interest" description="Disordered" evidence="1">
    <location>
        <begin position="21"/>
        <end position="40"/>
    </location>
</feature>
<dbReference type="eggNOG" id="ENOG502SICY">
    <property type="taxonomic scope" value="Eukaryota"/>
</dbReference>
<evidence type="ECO:0000313" key="4">
    <source>
        <dbReference type="Proteomes" id="UP000030651"/>
    </source>
</evidence>
<evidence type="ECO:0000256" key="1">
    <source>
        <dbReference type="SAM" id="MobiDB-lite"/>
    </source>
</evidence>
<dbReference type="RefSeq" id="XP_007838486.1">
    <property type="nucleotide sequence ID" value="XM_007840295.1"/>
</dbReference>
<dbReference type="InterPro" id="IPR010730">
    <property type="entry name" value="HET"/>
</dbReference>
<sequence length="767" mass="85943">MCEDCFHIQHVRNPGHQIGRTVRTARDTSPTASPRSVESIEHDRSLVLNASPPSRDNWRCCTTCFNFTPDFITPTWEGAYYDCWWSHRELRMSHFKASAAKGCELCSIVYRGALKAFADVVAANSKVMLWVSKQKLSVKATTRGTWQHVDFHTMPGFQPRWNTLEPKEYLSRSLQDSQCFDKIRKWLRVCETTHKHPKCRQRAESPLPRRVITIQPTDEPPKLCLYETDGATEKYIALSHCWGGFKGCQSTTSNYTDRIKGIEFASLPRTFREAVIFALEIGVFNIWIDSLCIVQDDKDDWERESAKMADIYSNAYLVLAAASAEADDKGFFTVPDIICRGIGLESQEGSARDDLVMHTRLEHDLYTDDMLSPTPLSPISRGPLGTRAWTLQETLLARRCIGFNENEIAWECFSAVDCECGESRETSASDHASKNNTSQIRHSDWVYKVGARLELDYDSVSLRYHCRPLSRFDDISTTYLEWRMMIIPIYTRRRLTVPGDKLPALSALACSVGKFSGDQYLAGIWLADIRLGLAWRVGGESQRSPSPAPSTWVGPSFSWASVDGEIDYLFSARILEDGGSSPFGFVDVNVLDYGMELSGLNPYGAVKSGWIKLSALSQTFKLEWDSTEERFKLINESEYDLESLHFQPDTVLCKSHISGPENEEYVSVLRSTSRNGIESSLNASVQGAFVLDGPVESGGSGSSERSGGSSTDSVGSHLSHDIVMVVLSLFSTCPDKYQRIGLATASLEPESVGKWLESATRKEFIII</sequence>
<dbReference type="PANTHER" id="PTHR33112:SF16">
    <property type="entry name" value="HETEROKARYON INCOMPATIBILITY DOMAIN-CONTAINING PROTEIN"/>
    <property type="match status" value="1"/>
</dbReference>
<keyword evidence="4" id="KW-1185">Reference proteome</keyword>
<accession>W3WT65</accession>
<organism evidence="3 4">
    <name type="scientific">Pestalotiopsis fici (strain W106-1 / CGMCC3.15140)</name>
    <dbReference type="NCBI Taxonomy" id="1229662"/>
    <lineage>
        <taxon>Eukaryota</taxon>
        <taxon>Fungi</taxon>
        <taxon>Dikarya</taxon>
        <taxon>Ascomycota</taxon>
        <taxon>Pezizomycotina</taxon>
        <taxon>Sordariomycetes</taxon>
        <taxon>Xylariomycetidae</taxon>
        <taxon>Amphisphaeriales</taxon>
        <taxon>Sporocadaceae</taxon>
        <taxon>Pestalotiopsis</taxon>
    </lineage>
</organism>
<feature type="domain" description="Heterokaryon incompatibility" evidence="2">
    <location>
        <begin position="235"/>
        <end position="393"/>
    </location>
</feature>
<proteinExistence type="predicted"/>
<dbReference type="Proteomes" id="UP000030651">
    <property type="component" value="Unassembled WGS sequence"/>
</dbReference>
<dbReference type="HOGENOM" id="CLU_002639_3_1_1"/>
<dbReference type="STRING" id="1229662.W3WT65"/>
<name>W3WT65_PESFW</name>
<reference evidence="4" key="1">
    <citation type="journal article" date="2015" name="BMC Genomics">
        <title>Genomic and transcriptomic analysis of the endophytic fungus Pestalotiopsis fici reveals its lifestyle and high potential for synthesis of natural products.</title>
        <authorList>
            <person name="Wang X."/>
            <person name="Zhang X."/>
            <person name="Liu L."/>
            <person name="Xiang M."/>
            <person name="Wang W."/>
            <person name="Sun X."/>
            <person name="Che Y."/>
            <person name="Guo L."/>
            <person name="Liu G."/>
            <person name="Guo L."/>
            <person name="Wang C."/>
            <person name="Yin W.B."/>
            <person name="Stadler M."/>
            <person name="Zhang X."/>
            <person name="Liu X."/>
        </authorList>
    </citation>
    <scope>NUCLEOTIDE SEQUENCE [LARGE SCALE GENOMIC DNA]</scope>
    <source>
        <strain evidence="4">W106-1 / CGMCC3.15140</strain>
    </source>
</reference>
<dbReference type="Pfam" id="PF06985">
    <property type="entry name" value="HET"/>
    <property type="match status" value="1"/>
</dbReference>
<protein>
    <recommendedName>
        <fullName evidence="2">Heterokaryon incompatibility domain-containing protein</fullName>
    </recommendedName>
</protein>
<evidence type="ECO:0000313" key="3">
    <source>
        <dbReference type="EMBL" id="ETS76327.1"/>
    </source>
</evidence>
<dbReference type="PANTHER" id="PTHR33112">
    <property type="entry name" value="DOMAIN PROTEIN, PUTATIVE-RELATED"/>
    <property type="match status" value="1"/>
</dbReference>
<dbReference type="GeneID" id="19276727"/>
<dbReference type="OrthoDB" id="5227973at2759"/>
<dbReference type="InParanoid" id="W3WT65"/>